<evidence type="ECO:0000256" key="2">
    <source>
        <dbReference type="ARBA" id="ARBA00008837"/>
    </source>
</evidence>
<gene>
    <name evidence="4" type="ORF">R5R35_001468</name>
</gene>
<dbReference type="InterPro" id="IPR027417">
    <property type="entry name" value="P-loop_NTPase"/>
</dbReference>
<keyword evidence="5" id="KW-1185">Reference proteome</keyword>
<dbReference type="GO" id="GO:0002098">
    <property type="term" value="P:tRNA wobble uridine modification"/>
    <property type="evidence" value="ECO:0007669"/>
    <property type="project" value="InterPro"/>
</dbReference>
<evidence type="ECO:0000313" key="5">
    <source>
        <dbReference type="Proteomes" id="UP001378592"/>
    </source>
</evidence>
<dbReference type="PANTHER" id="PTHR16184">
    <property type="entry name" value="ELONGATOR COMPLEX PROTEIN 6"/>
    <property type="match status" value="1"/>
</dbReference>
<accession>A0AAN9VEB2</accession>
<comment type="pathway">
    <text evidence="1">tRNA modification; 5-methoxycarbonylmethyl-2-thiouridine-tRNA biosynthesis.</text>
</comment>
<comment type="similarity">
    <text evidence="2">Belongs to the ELP6 family.</text>
</comment>
<dbReference type="EMBL" id="JAZDUA010000236">
    <property type="protein sequence ID" value="KAK7863260.1"/>
    <property type="molecule type" value="Genomic_DNA"/>
</dbReference>
<dbReference type="Proteomes" id="UP001378592">
    <property type="component" value="Unassembled WGS sequence"/>
</dbReference>
<dbReference type="AlphaFoldDB" id="A0AAN9VEB2"/>
<reference evidence="4 5" key="1">
    <citation type="submission" date="2024-03" db="EMBL/GenBank/DDBJ databases">
        <title>The genome assembly and annotation of the cricket Gryllus longicercus Weissman &amp; Gray.</title>
        <authorList>
            <person name="Szrajer S."/>
            <person name="Gray D."/>
            <person name="Ylla G."/>
        </authorList>
    </citation>
    <scope>NUCLEOTIDE SEQUENCE [LARGE SCALE GENOMIC DNA]</scope>
    <source>
        <strain evidence="4">DAG 2021-001</strain>
        <tissue evidence="4">Whole body minus gut</tissue>
    </source>
</reference>
<comment type="caution">
    <text evidence="4">The sequence shown here is derived from an EMBL/GenBank/DDBJ whole genome shotgun (WGS) entry which is preliminary data.</text>
</comment>
<dbReference type="Pfam" id="PF09807">
    <property type="entry name" value="ELP6"/>
    <property type="match status" value="1"/>
</dbReference>
<dbReference type="Gene3D" id="3.40.50.300">
    <property type="entry name" value="P-loop containing nucleotide triphosphate hydrolases"/>
    <property type="match status" value="1"/>
</dbReference>
<sequence length="261" mass="29179">MGTPLSAALGIDREGLVGRFLSVNEFHGSNANFVIASLMVDSLKRSHGICLISLHNTFGHYHHVLTKMSALNLCELKEQNAQVETVELISELREHMYCEDECPHDLWDKHNKISVQQLFSIIRDKVRKLLVTHPTVCVIIDDASHFLDMGVSLRDVLSLLQYCRTLLTTFSGVSLVVLTHVITEDDSNLLANNVAHVADTIVNISVLKTGHSSDVTGVMEVKDKQNNDASSEKWNVSNLFHFKVMDRQVKLYAPGTSMLRT</sequence>
<dbReference type="CDD" id="cd19495">
    <property type="entry name" value="Elp6"/>
    <property type="match status" value="1"/>
</dbReference>
<proteinExistence type="inferred from homology"/>
<evidence type="ECO:0000256" key="1">
    <source>
        <dbReference type="ARBA" id="ARBA00005043"/>
    </source>
</evidence>
<evidence type="ECO:0000256" key="3">
    <source>
        <dbReference type="ARBA" id="ARBA00020263"/>
    </source>
</evidence>
<dbReference type="PANTHER" id="PTHR16184:SF6">
    <property type="entry name" value="ELONGATOR COMPLEX PROTEIN 6"/>
    <property type="match status" value="1"/>
</dbReference>
<dbReference type="GO" id="GO:0033588">
    <property type="term" value="C:elongator holoenzyme complex"/>
    <property type="evidence" value="ECO:0007669"/>
    <property type="project" value="InterPro"/>
</dbReference>
<dbReference type="InterPro" id="IPR018627">
    <property type="entry name" value="ELP6"/>
</dbReference>
<evidence type="ECO:0000313" key="4">
    <source>
        <dbReference type="EMBL" id="KAK7863260.1"/>
    </source>
</evidence>
<protein>
    <recommendedName>
        <fullName evidence="3">Elongator complex protein 6</fullName>
    </recommendedName>
</protein>
<name>A0AAN9VEB2_9ORTH</name>
<organism evidence="4 5">
    <name type="scientific">Gryllus longicercus</name>
    <dbReference type="NCBI Taxonomy" id="2509291"/>
    <lineage>
        <taxon>Eukaryota</taxon>
        <taxon>Metazoa</taxon>
        <taxon>Ecdysozoa</taxon>
        <taxon>Arthropoda</taxon>
        <taxon>Hexapoda</taxon>
        <taxon>Insecta</taxon>
        <taxon>Pterygota</taxon>
        <taxon>Neoptera</taxon>
        <taxon>Polyneoptera</taxon>
        <taxon>Orthoptera</taxon>
        <taxon>Ensifera</taxon>
        <taxon>Gryllidea</taxon>
        <taxon>Grylloidea</taxon>
        <taxon>Gryllidae</taxon>
        <taxon>Gryllinae</taxon>
        <taxon>Gryllus</taxon>
    </lineage>
</organism>